<dbReference type="Proteomes" id="UP001589613">
    <property type="component" value="Unassembled WGS sequence"/>
</dbReference>
<dbReference type="RefSeq" id="WP_141338482.1">
    <property type="nucleotide sequence ID" value="NZ_JBHMAX010000023.1"/>
</dbReference>
<dbReference type="CDD" id="cd02440">
    <property type="entry name" value="AdoMet_MTases"/>
    <property type="match status" value="1"/>
</dbReference>
<keyword evidence="2" id="KW-0489">Methyltransferase</keyword>
<comment type="caution">
    <text evidence="2">The sequence shown here is derived from an EMBL/GenBank/DDBJ whole genome shotgun (WGS) entry which is preliminary data.</text>
</comment>
<dbReference type="SUPFAM" id="SSF53335">
    <property type="entry name" value="S-adenosyl-L-methionine-dependent methyltransferases"/>
    <property type="match status" value="1"/>
</dbReference>
<proteinExistence type="predicted"/>
<protein>
    <submittedName>
        <fullName evidence="2">Methyltransferase domain-containing protein</fullName>
    </submittedName>
</protein>
<dbReference type="EMBL" id="JBHMAX010000023">
    <property type="protein sequence ID" value="MFB9732958.1"/>
    <property type="molecule type" value="Genomic_DNA"/>
</dbReference>
<dbReference type="Pfam" id="PF13489">
    <property type="entry name" value="Methyltransf_23"/>
    <property type="match status" value="1"/>
</dbReference>
<keyword evidence="1" id="KW-0808">Transferase</keyword>
<reference evidence="2 3" key="1">
    <citation type="submission" date="2024-09" db="EMBL/GenBank/DDBJ databases">
        <authorList>
            <person name="Sun Q."/>
            <person name="Mori K."/>
        </authorList>
    </citation>
    <scope>NUCLEOTIDE SEQUENCE [LARGE SCALE GENOMIC DNA]</scope>
    <source>
        <strain evidence="2 3">JCM 12763</strain>
    </source>
</reference>
<accession>A0ABV5V5I7</accession>
<dbReference type="GO" id="GO:0032259">
    <property type="term" value="P:methylation"/>
    <property type="evidence" value="ECO:0007669"/>
    <property type="project" value="UniProtKB-KW"/>
</dbReference>
<sequence>MHAEHFDERAASWDDDPDKVRRAHEVAEAVAAAVPLTGDERMLEYGAGTGLVSQALQDRVGPITLADTSAGMRAVMADKVATGALPSDARVVALDVEMQQVPQERFDLVVGSLVLHHVQQLDAALAALADLLTPGGHLAIADLDQEDGSFHRHDFDGHHGFDRAELAADLEAVGLVDVRVEDCTRIEKDGRGYQVFLATARRPLTG</sequence>
<evidence type="ECO:0000313" key="3">
    <source>
        <dbReference type="Proteomes" id="UP001589613"/>
    </source>
</evidence>
<dbReference type="PANTHER" id="PTHR43861:SF3">
    <property type="entry name" value="PUTATIVE (AFU_ORTHOLOGUE AFUA_2G14390)-RELATED"/>
    <property type="match status" value="1"/>
</dbReference>
<organism evidence="2 3">
    <name type="scientific">Ornithinimicrobium kibberense</name>
    <dbReference type="NCBI Taxonomy" id="282060"/>
    <lineage>
        <taxon>Bacteria</taxon>
        <taxon>Bacillati</taxon>
        <taxon>Actinomycetota</taxon>
        <taxon>Actinomycetes</taxon>
        <taxon>Micrococcales</taxon>
        <taxon>Ornithinimicrobiaceae</taxon>
        <taxon>Ornithinimicrobium</taxon>
    </lineage>
</organism>
<dbReference type="Gene3D" id="3.40.50.150">
    <property type="entry name" value="Vaccinia Virus protein VP39"/>
    <property type="match status" value="1"/>
</dbReference>
<keyword evidence="3" id="KW-1185">Reference proteome</keyword>
<dbReference type="GO" id="GO:0008168">
    <property type="term" value="F:methyltransferase activity"/>
    <property type="evidence" value="ECO:0007669"/>
    <property type="project" value="UniProtKB-KW"/>
</dbReference>
<gene>
    <name evidence="2" type="ORF">ACFFN0_12985</name>
</gene>
<dbReference type="PANTHER" id="PTHR43861">
    <property type="entry name" value="TRANS-ACONITATE 2-METHYLTRANSFERASE-RELATED"/>
    <property type="match status" value="1"/>
</dbReference>
<name>A0ABV5V5I7_9MICO</name>
<evidence type="ECO:0000256" key="1">
    <source>
        <dbReference type="ARBA" id="ARBA00022679"/>
    </source>
</evidence>
<dbReference type="InterPro" id="IPR029063">
    <property type="entry name" value="SAM-dependent_MTases_sf"/>
</dbReference>
<evidence type="ECO:0000313" key="2">
    <source>
        <dbReference type="EMBL" id="MFB9732958.1"/>
    </source>
</evidence>